<dbReference type="Pfam" id="PF24621">
    <property type="entry name" value="DHQS_C"/>
    <property type="match status" value="1"/>
</dbReference>
<dbReference type="HAMAP" id="MF_00110">
    <property type="entry name" value="DHQ_synthase"/>
    <property type="match status" value="1"/>
</dbReference>
<dbReference type="Gene3D" id="3.40.50.1970">
    <property type="match status" value="1"/>
</dbReference>
<accession>A0A1Z5HXN7</accession>
<evidence type="ECO:0000256" key="12">
    <source>
        <dbReference type="ARBA" id="ARBA00022833"/>
    </source>
</evidence>
<feature type="binding site" evidence="17">
    <location>
        <position position="153"/>
    </location>
    <ligand>
        <name>NAD(+)</name>
        <dbReference type="ChEBI" id="CHEBI:57540"/>
    </ligand>
</feature>
<proteinExistence type="inferred from homology"/>
<evidence type="ECO:0000256" key="1">
    <source>
        <dbReference type="ARBA" id="ARBA00001393"/>
    </source>
</evidence>
<comment type="cofactor">
    <cofactor evidence="17">
        <name>Co(2+)</name>
        <dbReference type="ChEBI" id="CHEBI:48828"/>
    </cofactor>
    <cofactor evidence="17">
        <name>Zn(2+)</name>
        <dbReference type="ChEBI" id="CHEBI:29105"/>
    </cofactor>
    <text evidence="17">Binds 1 divalent metal cation per subunit. Can use either Co(2+) or Zn(2+).</text>
</comment>
<comment type="function">
    <text evidence="17">Catalyzes the conversion of 3-deoxy-D-arabino-heptulosonate 7-phosphate (DAHP) to dehydroquinate (DHQ).</text>
</comment>
<evidence type="ECO:0000256" key="13">
    <source>
        <dbReference type="ARBA" id="ARBA00023027"/>
    </source>
</evidence>
<keyword evidence="12 17" id="KW-0862">Zinc</keyword>
<dbReference type="GO" id="GO:0005737">
    <property type="term" value="C:cytoplasm"/>
    <property type="evidence" value="ECO:0007669"/>
    <property type="project" value="UniProtKB-SubCell"/>
</dbReference>
<feature type="binding site" evidence="17">
    <location>
        <begin position="73"/>
        <end position="78"/>
    </location>
    <ligand>
        <name>NAD(+)</name>
        <dbReference type="ChEBI" id="CHEBI:57540"/>
    </ligand>
</feature>
<dbReference type="EC" id="4.2.3.4" evidence="6 17"/>
<evidence type="ECO:0000256" key="16">
    <source>
        <dbReference type="ARBA" id="ARBA00023285"/>
    </source>
</evidence>
<evidence type="ECO:0000256" key="3">
    <source>
        <dbReference type="ARBA" id="ARBA00004496"/>
    </source>
</evidence>
<protein>
    <recommendedName>
        <fullName evidence="7 17">3-dehydroquinate synthase</fullName>
        <shortName evidence="17">DHQS</shortName>
        <ecNumber evidence="6 17">4.2.3.4</ecNumber>
    </recommendedName>
</protein>
<dbReference type="InterPro" id="IPR050071">
    <property type="entry name" value="Dehydroquinate_synthase"/>
</dbReference>
<dbReference type="PANTHER" id="PTHR43622:SF7">
    <property type="entry name" value="3-DEHYDROQUINATE SYNTHASE, CHLOROPLASTIC"/>
    <property type="match status" value="1"/>
</dbReference>
<keyword evidence="16 17" id="KW-0170">Cobalt</keyword>
<evidence type="ECO:0000256" key="14">
    <source>
        <dbReference type="ARBA" id="ARBA00023141"/>
    </source>
</evidence>
<feature type="binding site" evidence="17">
    <location>
        <begin position="171"/>
        <end position="174"/>
    </location>
    <ligand>
        <name>NAD(+)</name>
        <dbReference type="ChEBI" id="CHEBI:57540"/>
    </ligand>
</feature>
<evidence type="ECO:0000256" key="7">
    <source>
        <dbReference type="ARBA" id="ARBA00017684"/>
    </source>
</evidence>
<evidence type="ECO:0000259" key="18">
    <source>
        <dbReference type="Pfam" id="PF01761"/>
    </source>
</evidence>
<feature type="binding site" evidence="17">
    <location>
        <position position="249"/>
    </location>
    <ligand>
        <name>Zn(2+)</name>
        <dbReference type="ChEBI" id="CHEBI:29105"/>
    </ligand>
</feature>
<organism evidence="20 21">
    <name type="scientific">Calderihabitans maritimus</name>
    <dbReference type="NCBI Taxonomy" id="1246530"/>
    <lineage>
        <taxon>Bacteria</taxon>
        <taxon>Bacillati</taxon>
        <taxon>Bacillota</taxon>
        <taxon>Clostridia</taxon>
        <taxon>Neomoorellales</taxon>
        <taxon>Calderihabitantaceae</taxon>
        <taxon>Calderihabitans</taxon>
    </lineage>
</organism>
<keyword evidence="10 17" id="KW-0479">Metal-binding</keyword>
<evidence type="ECO:0000313" key="21">
    <source>
        <dbReference type="Proteomes" id="UP000197032"/>
    </source>
</evidence>
<dbReference type="GO" id="GO:0009073">
    <property type="term" value="P:aromatic amino acid family biosynthetic process"/>
    <property type="evidence" value="ECO:0007669"/>
    <property type="project" value="UniProtKB-KW"/>
</dbReference>
<dbReference type="FunFam" id="3.40.50.1970:FF:000001">
    <property type="entry name" value="3-dehydroquinate synthase"/>
    <property type="match status" value="1"/>
</dbReference>
<dbReference type="CDD" id="cd08195">
    <property type="entry name" value="DHQS"/>
    <property type="match status" value="1"/>
</dbReference>
<comment type="caution">
    <text evidence="20">The sequence shown here is derived from an EMBL/GenBank/DDBJ whole genome shotgun (WGS) entry which is preliminary data.</text>
</comment>
<dbReference type="GO" id="GO:0000166">
    <property type="term" value="F:nucleotide binding"/>
    <property type="evidence" value="ECO:0007669"/>
    <property type="project" value="UniProtKB-KW"/>
</dbReference>
<dbReference type="EMBL" id="BDGJ01000198">
    <property type="protein sequence ID" value="GAW94127.1"/>
    <property type="molecule type" value="Genomic_DNA"/>
</dbReference>
<evidence type="ECO:0000256" key="5">
    <source>
        <dbReference type="ARBA" id="ARBA00005412"/>
    </source>
</evidence>
<feature type="binding site" evidence="17">
    <location>
        <position position="144"/>
    </location>
    <ligand>
        <name>NAD(+)</name>
        <dbReference type="ChEBI" id="CHEBI:57540"/>
    </ligand>
</feature>
<keyword evidence="13 17" id="KW-0520">NAD</keyword>
<feature type="binding site" evidence="17">
    <location>
        <position position="266"/>
    </location>
    <ligand>
        <name>Zn(2+)</name>
        <dbReference type="ChEBI" id="CHEBI:29105"/>
    </ligand>
</feature>
<sequence length="359" mass="39477">MKSLQVELGERTYSIVIDQGILPALGKEMAQLGSFIRRCLLVSNPTVYSLYGKTVEESLTAAGFEVVTALVPDGEEAKSLSQADKLYDMAIENRLERRSPVIALGGGVVGDLAGFVAATYMRGVPFVQVPTTLLAQVDSSVGGKVAVNHPRGKNMIGAFYQPRLVWIELNTLDTLSLRELRAGLAEVIKYGVIWDETFFQYLENNLEEVLNQNKTALGYIVYHSCAIKARVVEMDEEEQGLRAILNFGHTIGHALETLTNYATYRHGEAVAIGMVAAAHIAANAGFCSREDVERIKAILTRAGLPVDLPPGLKKEEIISAMYHDKKNLEGKITLVLPHRIGRVELHRGFTAKEITALWR</sequence>
<dbReference type="NCBIfam" id="TIGR01357">
    <property type="entry name" value="aroB"/>
    <property type="match status" value="1"/>
</dbReference>
<name>A0A1Z5HXN7_9FIRM</name>
<evidence type="ECO:0000256" key="4">
    <source>
        <dbReference type="ARBA" id="ARBA00004661"/>
    </source>
</evidence>
<dbReference type="Gene3D" id="1.20.1090.10">
    <property type="entry name" value="Dehydroquinate synthase-like - alpha domain"/>
    <property type="match status" value="1"/>
</dbReference>
<feature type="binding site" evidence="17">
    <location>
        <begin position="131"/>
        <end position="132"/>
    </location>
    <ligand>
        <name>NAD(+)</name>
        <dbReference type="ChEBI" id="CHEBI:57540"/>
    </ligand>
</feature>
<evidence type="ECO:0000259" key="19">
    <source>
        <dbReference type="Pfam" id="PF24621"/>
    </source>
</evidence>
<evidence type="ECO:0000256" key="6">
    <source>
        <dbReference type="ARBA" id="ARBA00013031"/>
    </source>
</evidence>
<gene>
    <name evidence="17" type="primary">aroB</name>
    <name evidence="20" type="ORF">KKC1_32410</name>
</gene>
<dbReference type="GO" id="GO:0046872">
    <property type="term" value="F:metal ion binding"/>
    <property type="evidence" value="ECO:0007669"/>
    <property type="project" value="UniProtKB-KW"/>
</dbReference>
<dbReference type="UniPathway" id="UPA00053">
    <property type="reaction ID" value="UER00085"/>
</dbReference>
<keyword evidence="11 17" id="KW-0547">Nucleotide-binding</keyword>
<keyword evidence="15 17" id="KW-0456">Lyase</keyword>
<evidence type="ECO:0000256" key="10">
    <source>
        <dbReference type="ARBA" id="ARBA00022723"/>
    </source>
</evidence>
<keyword evidence="8 17" id="KW-0963">Cytoplasm</keyword>
<dbReference type="GO" id="GO:0009423">
    <property type="term" value="P:chorismate biosynthetic process"/>
    <property type="evidence" value="ECO:0007669"/>
    <property type="project" value="UniProtKB-UniRule"/>
</dbReference>
<evidence type="ECO:0000256" key="11">
    <source>
        <dbReference type="ARBA" id="ARBA00022741"/>
    </source>
</evidence>
<keyword evidence="9 17" id="KW-0028">Amino-acid biosynthesis</keyword>
<evidence type="ECO:0000256" key="2">
    <source>
        <dbReference type="ARBA" id="ARBA00001911"/>
    </source>
</evidence>
<comment type="pathway">
    <text evidence="4 17">Metabolic intermediate biosynthesis; chorismate biosynthesis; chorismate from D-erythrose 4-phosphate and phosphoenolpyruvate: step 2/7.</text>
</comment>
<dbReference type="PIRSF" id="PIRSF001455">
    <property type="entry name" value="DHQ_synth"/>
    <property type="match status" value="1"/>
</dbReference>
<comment type="similarity">
    <text evidence="5 17">Belongs to the sugar phosphate cyclases superfamily. Dehydroquinate synthase family.</text>
</comment>
<dbReference type="Pfam" id="PF01761">
    <property type="entry name" value="DHQ_synthase"/>
    <property type="match status" value="1"/>
</dbReference>
<evidence type="ECO:0000256" key="17">
    <source>
        <dbReference type="HAMAP-Rule" id="MF_00110"/>
    </source>
</evidence>
<dbReference type="Proteomes" id="UP000197032">
    <property type="component" value="Unassembled WGS sequence"/>
</dbReference>
<evidence type="ECO:0000256" key="9">
    <source>
        <dbReference type="ARBA" id="ARBA00022605"/>
    </source>
</evidence>
<dbReference type="InterPro" id="IPR030963">
    <property type="entry name" value="DHQ_synth_fam"/>
</dbReference>
<evidence type="ECO:0000313" key="20">
    <source>
        <dbReference type="EMBL" id="GAW94127.1"/>
    </source>
</evidence>
<feature type="domain" description="3-dehydroquinate synthase C-terminal" evidence="19">
    <location>
        <begin position="183"/>
        <end position="327"/>
    </location>
</feature>
<dbReference type="InterPro" id="IPR056179">
    <property type="entry name" value="DHQS_C"/>
</dbReference>
<comment type="catalytic activity">
    <reaction evidence="1 17">
        <text>7-phospho-2-dehydro-3-deoxy-D-arabino-heptonate = 3-dehydroquinate + phosphate</text>
        <dbReference type="Rhea" id="RHEA:21968"/>
        <dbReference type="ChEBI" id="CHEBI:32364"/>
        <dbReference type="ChEBI" id="CHEBI:43474"/>
        <dbReference type="ChEBI" id="CHEBI:58394"/>
        <dbReference type="EC" id="4.2.3.4"/>
    </reaction>
</comment>
<reference evidence="21" key="1">
    <citation type="journal article" date="2017" name="Appl. Environ. Microbiol.">
        <title>Genomic Analysis of Calderihabitans maritimus KKC1, a Thermophilic, Hydrogenogenic, Carboxydotrophic Bacterium Isolated from Marine Sediment.</title>
        <authorList>
            <person name="Omae K."/>
            <person name="Yoneda Y."/>
            <person name="Fukuyama Y."/>
            <person name="Yoshida T."/>
            <person name="Sako Y."/>
        </authorList>
    </citation>
    <scope>NUCLEOTIDE SEQUENCE [LARGE SCALE GENOMIC DNA]</scope>
    <source>
        <strain evidence="21">KKC1</strain>
    </source>
</reference>
<dbReference type="RefSeq" id="WP_088555135.1">
    <property type="nucleotide sequence ID" value="NZ_BDGJ01000198.1"/>
</dbReference>
<dbReference type="InterPro" id="IPR030960">
    <property type="entry name" value="DHQS/DOIS_N"/>
</dbReference>
<dbReference type="PANTHER" id="PTHR43622">
    <property type="entry name" value="3-DEHYDROQUINATE SYNTHASE"/>
    <property type="match status" value="1"/>
</dbReference>
<dbReference type="GO" id="GO:0003856">
    <property type="term" value="F:3-dehydroquinate synthase activity"/>
    <property type="evidence" value="ECO:0007669"/>
    <property type="project" value="UniProtKB-UniRule"/>
</dbReference>
<evidence type="ECO:0000256" key="8">
    <source>
        <dbReference type="ARBA" id="ARBA00022490"/>
    </source>
</evidence>
<dbReference type="AlphaFoldDB" id="A0A1Z5HXN7"/>
<dbReference type="SUPFAM" id="SSF56796">
    <property type="entry name" value="Dehydroquinate synthase-like"/>
    <property type="match status" value="1"/>
</dbReference>
<comment type="subcellular location">
    <subcellularLocation>
        <location evidence="3 17">Cytoplasm</location>
    </subcellularLocation>
</comment>
<feature type="binding site" evidence="17">
    <location>
        <position position="186"/>
    </location>
    <ligand>
        <name>Zn(2+)</name>
        <dbReference type="ChEBI" id="CHEBI:29105"/>
    </ligand>
</feature>
<feature type="binding site" evidence="17">
    <location>
        <begin position="107"/>
        <end position="111"/>
    </location>
    <ligand>
        <name>NAD(+)</name>
        <dbReference type="ChEBI" id="CHEBI:57540"/>
    </ligand>
</feature>
<keyword evidence="21" id="KW-1185">Reference proteome</keyword>
<dbReference type="OrthoDB" id="9806583at2"/>
<evidence type="ECO:0000256" key="15">
    <source>
        <dbReference type="ARBA" id="ARBA00023239"/>
    </source>
</evidence>
<comment type="cofactor">
    <cofactor evidence="2 17">
        <name>NAD(+)</name>
        <dbReference type="ChEBI" id="CHEBI:57540"/>
    </cofactor>
</comment>
<dbReference type="InterPro" id="IPR016037">
    <property type="entry name" value="DHQ_synth_AroB"/>
</dbReference>
<keyword evidence="14 17" id="KW-0057">Aromatic amino acid biosynthesis</keyword>
<feature type="domain" description="3-dehydroquinate synthase N-terminal" evidence="18">
    <location>
        <begin position="70"/>
        <end position="181"/>
    </location>
</feature>
<dbReference type="GO" id="GO:0008652">
    <property type="term" value="P:amino acid biosynthetic process"/>
    <property type="evidence" value="ECO:0007669"/>
    <property type="project" value="UniProtKB-KW"/>
</dbReference>